<dbReference type="SUPFAM" id="SSF52129">
    <property type="entry name" value="Caspase-like"/>
    <property type="match status" value="1"/>
</dbReference>
<dbReference type="Pfam" id="PF00656">
    <property type="entry name" value="Peptidase_C14"/>
    <property type="match status" value="1"/>
</dbReference>
<accession>A0A1Q9DBP2</accession>
<gene>
    <name evidence="2" type="ORF">AK812_SmicGene25623</name>
</gene>
<dbReference type="GO" id="GO:0004197">
    <property type="term" value="F:cysteine-type endopeptidase activity"/>
    <property type="evidence" value="ECO:0007669"/>
    <property type="project" value="InterPro"/>
</dbReference>
<dbReference type="InterPro" id="IPR011600">
    <property type="entry name" value="Pept_C14_caspase"/>
</dbReference>
<keyword evidence="3" id="KW-1185">Reference proteome</keyword>
<feature type="domain" description="Peptidase C14 caspase" evidence="1">
    <location>
        <begin position="171"/>
        <end position="265"/>
    </location>
</feature>
<evidence type="ECO:0000313" key="2">
    <source>
        <dbReference type="EMBL" id="OLP92557.1"/>
    </source>
</evidence>
<organism evidence="2 3">
    <name type="scientific">Symbiodinium microadriaticum</name>
    <name type="common">Dinoflagellate</name>
    <name type="synonym">Zooxanthella microadriatica</name>
    <dbReference type="NCBI Taxonomy" id="2951"/>
    <lineage>
        <taxon>Eukaryota</taxon>
        <taxon>Sar</taxon>
        <taxon>Alveolata</taxon>
        <taxon>Dinophyceae</taxon>
        <taxon>Suessiales</taxon>
        <taxon>Symbiodiniaceae</taxon>
        <taxon>Symbiodinium</taxon>
    </lineage>
</organism>
<dbReference type="AlphaFoldDB" id="A0A1Q9DBP2"/>
<dbReference type="InterPro" id="IPR029030">
    <property type="entry name" value="Caspase-like_dom_sf"/>
</dbReference>
<comment type="caution">
    <text evidence="2">The sequence shown here is derived from an EMBL/GenBank/DDBJ whole genome shotgun (WGS) entry which is preliminary data.</text>
</comment>
<dbReference type="Proteomes" id="UP000186817">
    <property type="component" value="Unassembled WGS sequence"/>
</dbReference>
<dbReference type="GO" id="GO:0006508">
    <property type="term" value="P:proteolysis"/>
    <property type="evidence" value="ECO:0007669"/>
    <property type="project" value="InterPro"/>
</dbReference>
<dbReference type="EMBL" id="LSRX01000617">
    <property type="protein sequence ID" value="OLP92557.1"/>
    <property type="molecule type" value="Genomic_DNA"/>
</dbReference>
<dbReference type="OrthoDB" id="408939at2759"/>
<name>A0A1Q9DBP2_SYMMI</name>
<proteinExistence type="predicted"/>
<reference evidence="2 3" key="1">
    <citation type="submission" date="2016-02" db="EMBL/GenBank/DDBJ databases">
        <title>Genome analysis of coral dinoflagellate symbionts highlights evolutionary adaptations to a symbiotic lifestyle.</title>
        <authorList>
            <person name="Aranda M."/>
            <person name="Li Y."/>
            <person name="Liew Y.J."/>
            <person name="Baumgarten S."/>
            <person name="Simakov O."/>
            <person name="Wilson M."/>
            <person name="Piel J."/>
            <person name="Ashoor H."/>
            <person name="Bougouffa S."/>
            <person name="Bajic V.B."/>
            <person name="Ryu T."/>
            <person name="Ravasi T."/>
            <person name="Bayer T."/>
            <person name="Micklem G."/>
            <person name="Kim H."/>
            <person name="Bhak J."/>
            <person name="Lajeunesse T.C."/>
            <person name="Voolstra C.R."/>
        </authorList>
    </citation>
    <scope>NUCLEOTIDE SEQUENCE [LARGE SCALE GENOMIC DNA]</scope>
    <source>
        <strain evidence="2 3">CCMP2467</strain>
    </source>
</reference>
<sequence>MDAALAFTRIHRPEPDWSQGWLLRVQVELVVLSAIAPGAPHQRSTLKPQSAVALRNSSMTKLVRPPDKAKDLSYYYAHQPESEKGFPAEAVVRKDDPLARADGLGPKALDERKPVELDNVRWVNTMSYSDDGKVVKVLRSTRGEEYEEVKENMQNTSKDCPQCGLAGQFPDVQPLQNLNRRDMFSRVDSLSRSESDFTWFHFSGHGVVHNKELYLVPVDSERNEDNISLSYMLEIVRKIAKDGLHIFTLDMCQQHTSQRGQQTMEAIESPMASDGEPEPAAGIRGRWQAIYDRLHGLPEHGRYDFIHEIWVFTLGEIGYTVGDNGFFSTAIAEFLELFDRGPQDLIDIVTEKVLIKSGKTQKPGHRVEHRRTDRRYIITKRGGSHQAGLPEHEQKTFASDMKALMPACFAVMRRIGSGGGS</sequence>
<protein>
    <recommendedName>
        <fullName evidence="1">Peptidase C14 caspase domain-containing protein</fullName>
    </recommendedName>
</protein>
<dbReference type="Gene3D" id="3.40.50.1460">
    <property type="match status" value="1"/>
</dbReference>
<evidence type="ECO:0000259" key="1">
    <source>
        <dbReference type="Pfam" id="PF00656"/>
    </source>
</evidence>
<evidence type="ECO:0000313" key="3">
    <source>
        <dbReference type="Proteomes" id="UP000186817"/>
    </source>
</evidence>